<reference evidence="2" key="1">
    <citation type="submission" date="2021-11" db="EMBL/GenBank/DDBJ databases">
        <title>Complete genome sequence of Atopobiaceae bacterium TOC12.</title>
        <authorList>
            <person name="Morinaga K."/>
            <person name="Kusada H."/>
            <person name="Tamaki H."/>
        </authorList>
    </citation>
    <scope>NUCLEOTIDE SEQUENCE</scope>
    <source>
        <strain evidence="2">TOC12</strain>
    </source>
</reference>
<keyword evidence="1" id="KW-0812">Transmembrane</keyword>
<name>A0AAU9C5J8_9ACTN</name>
<proteinExistence type="predicted"/>
<evidence type="ECO:0000313" key="2">
    <source>
        <dbReference type="EMBL" id="BDC91590.1"/>
    </source>
</evidence>
<dbReference type="EMBL" id="AP025285">
    <property type="protein sequence ID" value="BDC91590.1"/>
    <property type="molecule type" value="Genomic_DNA"/>
</dbReference>
<dbReference type="Proteomes" id="UP001431186">
    <property type="component" value="Chromosome"/>
</dbReference>
<keyword evidence="1" id="KW-1133">Transmembrane helix</keyword>
<accession>A0AAU9C5J8</accession>
<keyword evidence="1" id="KW-0472">Membrane</keyword>
<dbReference type="AlphaFoldDB" id="A0AAU9C5J8"/>
<evidence type="ECO:0000313" key="3">
    <source>
        <dbReference type="Proteomes" id="UP001431186"/>
    </source>
</evidence>
<sequence length="49" mass="5666">MIDLLLYILQLLIVFLVPIIQAVAAALIADWLKERKATTYEGKHFKPRK</sequence>
<evidence type="ECO:0000256" key="1">
    <source>
        <dbReference type="SAM" id="Phobius"/>
    </source>
</evidence>
<dbReference type="RefSeq" id="WP_265591555.1">
    <property type="nucleotide sequence ID" value="NZ_AP025285.1"/>
</dbReference>
<keyword evidence="3" id="KW-1185">Reference proteome</keyword>
<gene>
    <name evidence="2" type="ORF">ATTO_14620</name>
</gene>
<organism evidence="2 3">
    <name type="scientific">Leptogranulimonas caecicola</name>
    <dbReference type="NCBI Taxonomy" id="2894156"/>
    <lineage>
        <taxon>Bacteria</taxon>
        <taxon>Bacillati</taxon>
        <taxon>Actinomycetota</taxon>
        <taxon>Coriobacteriia</taxon>
        <taxon>Coriobacteriales</taxon>
        <taxon>Kribbibacteriaceae</taxon>
        <taxon>Leptogranulimonas</taxon>
    </lineage>
</organism>
<protein>
    <submittedName>
        <fullName evidence="2">Uncharacterized protein</fullName>
    </submittedName>
</protein>
<dbReference type="KEGG" id="lcal:ATTO_14620"/>
<feature type="transmembrane region" description="Helical" evidence="1">
    <location>
        <begin position="6"/>
        <end position="29"/>
    </location>
</feature>